<dbReference type="AlphaFoldDB" id="A0A5N7AYP1"/>
<reference evidence="3 4" key="1">
    <citation type="submission" date="2019-04" db="EMBL/GenBank/DDBJ databases">
        <title>Friends and foes A comparative genomics studyof 23 Aspergillus species from section Flavi.</title>
        <authorList>
            <consortium name="DOE Joint Genome Institute"/>
            <person name="Kjaerbolling I."/>
            <person name="Vesth T."/>
            <person name="Frisvad J.C."/>
            <person name="Nybo J.L."/>
            <person name="Theobald S."/>
            <person name="Kildgaard S."/>
            <person name="Isbrandt T."/>
            <person name="Kuo A."/>
            <person name="Sato A."/>
            <person name="Lyhne E.K."/>
            <person name="Kogle M.E."/>
            <person name="Wiebenga A."/>
            <person name="Kun R.S."/>
            <person name="Lubbers R.J."/>
            <person name="Makela M.R."/>
            <person name="Barry K."/>
            <person name="Chovatia M."/>
            <person name="Clum A."/>
            <person name="Daum C."/>
            <person name="Haridas S."/>
            <person name="He G."/>
            <person name="LaButti K."/>
            <person name="Lipzen A."/>
            <person name="Mondo S."/>
            <person name="Riley R."/>
            <person name="Salamov A."/>
            <person name="Simmons B.A."/>
            <person name="Magnuson J.K."/>
            <person name="Henrissat B."/>
            <person name="Mortensen U.H."/>
            <person name="Larsen T.O."/>
            <person name="Devries R.P."/>
            <person name="Grigoriev I.V."/>
            <person name="Machida M."/>
            <person name="Baker S.E."/>
            <person name="Andersen M.R."/>
        </authorList>
    </citation>
    <scope>NUCLEOTIDE SEQUENCE [LARGE SCALE GENOMIC DNA]</scope>
    <source>
        <strain evidence="3 4">IBT 29228</strain>
    </source>
</reference>
<keyword evidence="1" id="KW-0472">Membrane</keyword>
<feature type="domain" description="PTM1-like N-terminal" evidence="2">
    <location>
        <begin position="2"/>
        <end position="119"/>
    </location>
</feature>
<evidence type="ECO:0000313" key="3">
    <source>
        <dbReference type="EMBL" id="KAE8374159.1"/>
    </source>
</evidence>
<feature type="transmembrane region" description="Helical" evidence="1">
    <location>
        <begin position="140"/>
        <end position="160"/>
    </location>
</feature>
<feature type="transmembrane region" description="Helical" evidence="1">
    <location>
        <begin position="312"/>
        <end position="339"/>
    </location>
</feature>
<name>A0A5N7AYP1_9EURO</name>
<keyword evidence="1" id="KW-0812">Transmembrane</keyword>
<gene>
    <name evidence="3" type="ORF">BDV26DRAFT_296221</name>
</gene>
<proteinExistence type="predicted"/>
<keyword evidence="1" id="KW-1133">Transmembrane helix</keyword>
<accession>A0A5N7AYP1</accession>
<organism evidence="3 4">
    <name type="scientific">Aspergillus bertholletiae</name>
    <dbReference type="NCBI Taxonomy" id="1226010"/>
    <lineage>
        <taxon>Eukaryota</taxon>
        <taxon>Fungi</taxon>
        <taxon>Dikarya</taxon>
        <taxon>Ascomycota</taxon>
        <taxon>Pezizomycotina</taxon>
        <taxon>Eurotiomycetes</taxon>
        <taxon>Eurotiomycetidae</taxon>
        <taxon>Eurotiales</taxon>
        <taxon>Aspergillaceae</taxon>
        <taxon>Aspergillus</taxon>
        <taxon>Aspergillus subgen. Circumdati</taxon>
    </lineage>
</organism>
<evidence type="ECO:0000313" key="4">
    <source>
        <dbReference type="Proteomes" id="UP000326198"/>
    </source>
</evidence>
<dbReference type="InterPro" id="IPR053938">
    <property type="entry name" value="PTM1-like_N"/>
</dbReference>
<feature type="transmembrane region" description="Helical" evidence="1">
    <location>
        <begin position="200"/>
        <end position="221"/>
    </location>
</feature>
<dbReference type="EMBL" id="ML736292">
    <property type="protein sequence ID" value="KAE8374159.1"/>
    <property type="molecule type" value="Genomic_DNA"/>
</dbReference>
<feature type="transmembrane region" description="Helical" evidence="1">
    <location>
        <begin position="271"/>
        <end position="292"/>
    </location>
</feature>
<dbReference type="OrthoDB" id="4673199at2759"/>
<protein>
    <recommendedName>
        <fullName evidence="2">PTM1-like N-terminal domain-containing protein</fullName>
    </recommendedName>
</protein>
<feature type="transmembrane region" description="Helical" evidence="1">
    <location>
        <begin position="241"/>
        <end position="259"/>
    </location>
</feature>
<dbReference type="Proteomes" id="UP000326198">
    <property type="component" value="Unassembled WGS sequence"/>
</dbReference>
<sequence>MPSIIVQFDDQFLESSHESDRIVSVVVFEINDEHLGGIETPQSNTKETICTAANVEAKLCLSDQLGSFIVTADAFKRAHNPIITKAINLSDPQTIIYPVQNHGLYCTATYGYSGHPYSGSMLVQDQNGLLPAFERPCLRLYQALAILLTIYCAAYAFLWHTVRSPVRHSSPALLLTALLNVYMHCLYYVLADAGHHIKPLLWVIAAITSAQTFLFGISLVVPLVALPRKPYPATFSSVPPTAWPIVTILAASMLFIQIAEQPRTVETRPSFVMPLFAALAAAGLVWVFFQGHRQAYLLNDSMFLPPKLAFTVYYWILACIALLALACGATSIMVIVDGSSGPLFAVKYWTTRWIRFDEPLNLLLLLATMTDISFCTYLAFRSARLDMEVVPTAESHEMTQG</sequence>
<evidence type="ECO:0000259" key="2">
    <source>
        <dbReference type="Pfam" id="PF21902"/>
    </source>
</evidence>
<dbReference type="Pfam" id="PF21902">
    <property type="entry name" value="PTM1-like_N"/>
    <property type="match status" value="1"/>
</dbReference>
<evidence type="ECO:0000256" key="1">
    <source>
        <dbReference type="SAM" id="Phobius"/>
    </source>
</evidence>
<feature type="transmembrane region" description="Helical" evidence="1">
    <location>
        <begin position="360"/>
        <end position="380"/>
    </location>
</feature>
<keyword evidence="4" id="KW-1185">Reference proteome</keyword>
<feature type="transmembrane region" description="Helical" evidence="1">
    <location>
        <begin position="172"/>
        <end position="191"/>
    </location>
</feature>